<name>A0A5C5YI12_9BACT</name>
<dbReference type="Proteomes" id="UP000318053">
    <property type="component" value="Unassembled WGS sequence"/>
</dbReference>
<feature type="region of interest" description="Disordered" evidence="1">
    <location>
        <begin position="213"/>
        <end position="239"/>
    </location>
</feature>
<keyword evidence="2" id="KW-1133">Transmembrane helix</keyword>
<evidence type="ECO:0000313" key="4">
    <source>
        <dbReference type="EMBL" id="TWT73962.1"/>
    </source>
</evidence>
<sequence length="495" mass="54736">MYNSRSVFLAIRLSVQVALANETGPVLKKVGSLKPLLQKPRFGLAWTSIWAAVIGGLLLAVGLMNWPNPTIVVFGSVFLLIGILIWQESRAGLWVGVFAFGAMTVLHTVRMVGDFHWRYLIYCIAFAQLCYECFQGLRQLDDAEMFNQPLNRSMQLNSPNAGDRAKDSSASGAAGDEADGDRPMISLVLLQRKQKYLEDFIVTKLVEASWGGDYSSTSDAEGNEGESEEADDEGTPTGDGFVVGESPLFVIKSPAGMYLVHNMDTEYWEDKAEVVDAIGELRLRKAVEDHHAWLAVDMLTPDEERPDMQEAYWKVAQLLVALADEDTLAVVRPESMDIHVWSDEVAEQLLTPGAYKELAQFDDAPVIPIADDDPAMQAAVATARERWPEFVAAFEQREGSPSPDEDSGFVVKARITAGDSTEYIWVDVIGLEPRYVHGNLANDPVDLGDLKLGSQVEFPIEDVWDWCYFDDGQPVGLFSLEAIRQSQEGVEESGE</sequence>
<keyword evidence="2" id="KW-0472">Membrane</keyword>
<feature type="compositionally biased region" description="Acidic residues" evidence="1">
    <location>
        <begin position="221"/>
        <end position="234"/>
    </location>
</feature>
<gene>
    <name evidence="4" type="ORF">CA85_08450</name>
</gene>
<feature type="region of interest" description="Disordered" evidence="1">
    <location>
        <begin position="154"/>
        <end position="178"/>
    </location>
</feature>
<comment type="caution">
    <text evidence="4">The sequence shown here is derived from an EMBL/GenBank/DDBJ whole genome shotgun (WGS) entry which is preliminary data.</text>
</comment>
<accession>A0A5C5YI12</accession>
<dbReference type="EMBL" id="SJPK01000002">
    <property type="protein sequence ID" value="TWT73962.1"/>
    <property type="molecule type" value="Genomic_DNA"/>
</dbReference>
<proteinExistence type="predicted"/>
<keyword evidence="5" id="KW-1185">Reference proteome</keyword>
<dbReference type="AlphaFoldDB" id="A0A5C5YI12"/>
<dbReference type="Pfam" id="PF10077">
    <property type="entry name" value="DUF2314"/>
    <property type="match status" value="1"/>
</dbReference>
<feature type="domain" description="DUF2314" evidence="3">
    <location>
        <begin position="373"/>
        <end position="486"/>
    </location>
</feature>
<feature type="transmembrane region" description="Helical" evidence="2">
    <location>
        <begin position="44"/>
        <end position="63"/>
    </location>
</feature>
<organism evidence="4 5">
    <name type="scientific">Allorhodopirellula solitaria</name>
    <dbReference type="NCBI Taxonomy" id="2527987"/>
    <lineage>
        <taxon>Bacteria</taxon>
        <taxon>Pseudomonadati</taxon>
        <taxon>Planctomycetota</taxon>
        <taxon>Planctomycetia</taxon>
        <taxon>Pirellulales</taxon>
        <taxon>Pirellulaceae</taxon>
        <taxon>Allorhodopirellula</taxon>
    </lineage>
</organism>
<evidence type="ECO:0000259" key="3">
    <source>
        <dbReference type="Pfam" id="PF10077"/>
    </source>
</evidence>
<protein>
    <recommendedName>
        <fullName evidence="3">DUF2314 domain-containing protein</fullName>
    </recommendedName>
</protein>
<feature type="transmembrane region" description="Helical" evidence="2">
    <location>
        <begin position="70"/>
        <end position="87"/>
    </location>
</feature>
<evidence type="ECO:0000256" key="1">
    <source>
        <dbReference type="SAM" id="MobiDB-lite"/>
    </source>
</evidence>
<dbReference type="InterPro" id="IPR018756">
    <property type="entry name" value="DUF2314"/>
</dbReference>
<evidence type="ECO:0000256" key="2">
    <source>
        <dbReference type="SAM" id="Phobius"/>
    </source>
</evidence>
<feature type="transmembrane region" description="Helical" evidence="2">
    <location>
        <begin position="93"/>
        <end position="112"/>
    </location>
</feature>
<evidence type="ECO:0000313" key="5">
    <source>
        <dbReference type="Proteomes" id="UP000318053"/>
    </source>
</evidence>
<keyword evidence="2" id="KW-0812">Transmembrane</keyword>
<reference evidence="4 5" key="1">
    <citation type="submission" date="2019-02" db="EMBL/GenBank/DDBJ databases">
        <title>Deep-cultivation of Planctomycetes and their phenomic and genomic characterization uncovers novel biology.</title>
        <authorList>
            <person name="Wiegand S."/>
            <person name="Jogler M."/>
            <person name="Boedeker C."/>
            <person name="Pinto D."/>
            <person name="Vollmers J."/>
            <person name="Rivas-Marin E."/>
            <person name="Kohn T."/>
            <person name="Peeters S.H."/>
            <person name="Heuer A."/>
            <person name="Rast P."/>
            <person name="Oberbeckmann S."/>
            <person name="Bunk B."/>
            <person name="Jeske O."/>
            <person name="Meyerdierks A."/>
            <person name="Storesund J.E."/>
            <person name="Kallscheuer N."/>
            <person name="Luecker S."/>
            <person name="Lage O.M."/>
            <person name="Pohl T."/>
            <person name="Merkel B.J."/>
            <person name="Hornburger P."/>
            <person name="Mueller R.-W."/>
            <person name="Bruemmer F."/>
            <person name="Labrenz M."/>
            <person name="Spormann A.M."/>
            <person name="Op Den Camp H."/>
            <person name="Overmann J."/>
            <person name="Amann R."/>
            <person name="Jetten M.S.M."/>
            <person name="Mascher T."/>
            <person name="Medema M.H."/>
            <person name="Devos D.P."/>
            <person name="Kaster A.-K."/>
            <person name="Ovreas L."/>
            <person name="Rohde M."/>
            <person name="Galperin M.Y."/>
            <person name="Jogler C."/>
        </authorList>
    </citation>
    <scope>NUCLEOTIDE SEQUENCE [LARGE SCALE GENOMIC DNA]</scope>
    <source>
        <strain evidence="4 5">CA85</strain>
    </source>
</reference>